<gene>
    <name evidence="2" type="ORF">GCM10007916_23240</name>
</gene>
<evidence type="ECO:0000313" key="2">
    <source>
        <dbReference type="EMBL" id="GLS91255.1"/>
    </source>
</evidence>
<reference evidence="3" key="1">
    <citation type="journal article" date="2019" name="Int. J. Syst. Evol. Microbiol.">
        <title>The Global Catalogue of Microorganisms (GCM) 10K type strain sequencing project: providing services to taxonomists for standard genome sequencing and annotation.</title>
        <authorList>
            <consortium name="The Broad Institute Genomics Platform"/>
            <consortium name="The Broad Institute Genome Sequencing Center for Infectious Disease"/>
            <person name="Wu L."/>
            <person name="Ma J."/>
        </authorList>
    </citation>
    <scope>NUCLEOTIDE SEQUENCE [LARGE SCALE GENOMIC DNA]</scope>
    <source>
        <strain evidence="3">NBRC 103166</strain>
    </source>
</reference>
<keyword evidence="1" id="KW-0472">Membrane</keyword>
<name>A0ABQ6E1Q1_9GAMM</name>
<proteinExistence type="predicted"/>
<evidence type="ECO:0000256" key="1">
    <source>
        <dbReference type="SAM" id="Phobius"/>
    </source>
</evidence>
<feature type="transmembrane region" description="Helical" evidence="1">
    <location>
        <begin position="77"/>
        <end position="99"/>
    </location>
</feature>
<organism evidence="2 3">
    <name type="scientific">Psychromonas marina</name>
    <dbReference type="NCBI Taxonomy" id="88364"/>
    <lineage>
        <taxon>Bacteria</taxon>
        <taxon>Pseudomonadati</taxon>
        <taxon>Pseudomonadota</taxon>
        <taxon>Gammaproteobacteria</taxon>
        <taxon>Alteromonadales</taxon>
        <taxon>Psychromonadaceae</taxon>
        <taxon>Psychromonas</taxon>
    </lineage>
</organism>
<comment type="caution">
    <text evidence="2">The sequence shown here is derived from an EMBL/GenBank/DDBJ whole genome shotgun (WGS) entry which is preliminary data.</text>
</comment>
<protein>
    <submittedName>
        <fullName evidence="2">Uncharacterized protein</fullName>
    </submittedName>
</protein>
<evidence type="ECO:0000313" key="3">
    <source>
        <dbReference type="Proteomes" id="UP001157353"/>
    </source>
</evidence>
<dbReference type="EMBL" id="BSPQ01000010">
    <property type="protein sequence ID" value="GLS91255.1"/>
    <property type="molecule type" value="Genomic_DNA"/>
</dbReference>
<keyword evidence="1" id="KW-1133">Transmembrane helix</keyword>
<sequence length="124" mass="14772">MRNIDIQQNGKNDGSYLDFPHPSYGSAKVPVKKKIQDTEVELLRVNKFKTDYPLTKKEDWVIPKCEKPGYKNYCLTLFLIVILIPLLLLFMPLAVLYDYKNYLLEKRRLRKELSKSKQDYLNEW</sequence>
<dbReference type="Proteomes" id="UP001157353">
    <property type="component" value="Unassembled WGS sequence"/>
</dbReference>
<dbReference type="RefSeq" id="WP_284204375.1">
    <property type="nucleotide sequence ID" value="NZ_BSPQ01000010.1"/>
</dbReference>
<accession>A0ABQ6E1Q1</accession>
<keyword evidence="3" id="KW-1185">Reference proteome</keyword>
<keyword evidence="1" id="KW-0812">Transmembrane</keyword>